<accession>A0ABN8Z9H4</accession>
<feature type="region of interest" description="Disordered" evidence="1">
    <location>
        <begin position="27"/>
        <end position="51"/>
    </location>
</feature>
<evidence type="ECO:0000313" key="3">
    <source>
        <dbReference type="Proteomes" id="UP001176941"/>
    </source>
</evidence>
<evidence type="ECO:0000313" key="2">
    <source>
        <dbReference type="EMBL" id="CAI9170075.1"/>
    </source>
</evidence>
<evidence type="ECO:0000256" key="1">
    <source>
        <dbReference type="SAM" id="MobiDB-lite"/>
    </source>
</evidence>
<name>A0ABN8Z9H4_RANTA</name>
<dbReference type="Proteomes" id="UP001176941">
    <property type="component" value="Chromosome 3"/>
</dbReference>
<gene>
    <name evidence="2" type="ORF">MRATA1EN1_LOCUS19037</name>
</gene>
<proteinExistence type="predicted"/>
<protein>
    <submittedName>
        <fullName evidence="2">Uncharacterized protein</fullName>
    </submittedName>
</protein>
<feature type="region of interest" description="Disordered" evidence="1">
    <location>
        <begin position="1"/>
        <end position="20"/>
    </location>
</feature>
<dbReference type="EMBL" id="OX459939">
    <property type="protein sequence ID" value="CAI9170075.1"/>
    <property type="molecule type" value="Genomic_DNA"/>
</dbReference>
<reference evidence="2" key="1">
    <citation type="submission" date="2023-04" db="EMBL/GenBank/DDBJ databases">
        <authorList>
            <consortium name="ELIXIR-Norway"/>
        </authorList>
    </citation>
    <scope>NUCLEOTIDE SEQUENCE [LARGE SCALE GENOMIC DNA]</scope>
</reference>
<sequence length="212" mass="22372">MEGCDPCSGVGSLRGSSPQIQQELPMGSALGVPTPYALSPKAHTQQGPCPSACQQLPGMSWGYRRPVHPSIPTFPLPPPPPRPTGALKAPPFPLTLSQLLDQEGHCNTSKEGELQWTPLMSWTLPPQSLASLDLQPAQPLVCPALASFQGPTSPRRTASRPLGMLEPPKFGGVLCGVGEDTSCLIHQPPPRLPLLSAVGGGRVSPRVCFSLR</sequence>
<keyword evidence="3" id="KW-1185">Reference proteome</keyword>
<organism evidence="2 3">
    <name type="scientific">Rangifer tarandus platyrhynchus</name>
    <name type="common">Svalbard reindeer</name>
    <dbReference type="NCBI Taxonomy" id="3082113"/>
    <lineage>
        <taxon>Eukaryota</taxon>
        <taxon>Metazoa</taxon>
        <taxon>Chordata</taxon>
        <taxon>Craniata</taxon>
        <taxon>Vertebrata</taxon>
        <taxon>Euteleostomi</taxon>
        <taxon>Mammalia</taxon>
        <taxon>Eutheria</taxon>
        <taxon>Laurasiatheria</taxon>
        <taxon>Artiodactyla</taxon>
        <taxon>Ruminantia</taxon>
        <taxon>Pecora</taxon>
        <taxon>Cervidae</taxon>
        <taxon>Odocoileinae</taxon>
        <taxon>Rangifer</taxon>
    </lineage>
</organism>
<feature type="compositionally biased region" description="Polar residues" evidence="1">
    <location>
        <begin position="42"/>
        <end position="51"/>
    </location>
</feature>